<proteinExistence type="predicted"/>
<gene>
    <name evidence="1" type="ORF">K8V79_11825</name>
</gene>
<dbReference type="GO" id="GO:0015035">
    <property type="term" value="F:protein-disulfide reductase activity"/>
    <property type="evidence" value="ECO:0007669"/>
    <property type="project" value="InterPro"/>
</dbReference>
<reference evidence="1" key="1">
    <citation type="journal article" date="2021" name="PeerJ">
        <title>Extensive microbial diversity within the chicken gut microbiome revealed by metagenomics and culture.</title>
        <authorList>
            <person name="Gilroy R."/>
            <person name="Ravi A."/>
            <person name="Getino M."/>
            <person name="Pursley I."/>
            <person name="Horton D.L."/>
            <person name="Alikhan N.F."/>
            <person name="Baker D."/>
            <person name="Gharbi K."/>
            <person name="Hall N."/>
            <person name="Watson M."/>
            <person name="Adriaenssens E.M."/>
            <person name="Foster-Nyarko E."/>
            <person name="Jarju S."/>
            <person name="Secka A."/>
            <person name="Antonio M."/>
            <person name="Oren A."/>
            <person name="Chaudhuri R.R."/>
            <person name="La Ragione R."/>
            <person name="Hildebrand F."/>
            <person name="Pallen M.J."/>
        </authorList>
    </citation>
    <scope>NUCLEOTIDE SEQUENCE</scope>
    <source>
        <strain evidence="1">CHK135-1449</strain>
    </source>
</reference>
<dbReference type="PANTHER" id="PTHR33639">
    <property type="entry name" value="THIOL-DISULFIDE OXIDOREDUCTASE DCC"/>
    <property type="match status" value="1"/>
</dbReference>
<accession>A0A9D2UTY8</accession>
<reference evidence="1" key="2">
    <citation type="submission" date="2021-09" db="EMBL/GenBank/DDBJ databases">
        <authorList>
            <person name="Gilroy R."/>
        </authorList>
    </citation>
    <scope>NUCLEOTIDE SEQUENCE</scope>
    <source>
        <strain evidence="1">CHK135-1449</strain>
    </source>
</reference>
<evidence type="ECO:0000313" key="2">
    <source>
        <dbReference type="Proteomes" id="UP000787156"/>
    </source>
</evidence>
<dbReference type="InterPro" id="IPR052927">
    <property type="entry name" value="DCC_oxidoreductase"/>
</dbReference>
<protein>
    <submittedName>
        <fullName evidence="1">DCC1-like thiol-disulfide oxidoreductase family protein</fullName>
    </submittedName>
</protein>
<evidence type="ECO:0000313" key="1">
    <source>
        <dbReference type="EMBL" id="HJF28896.1"/>
    </source>
</evidence>
<name>A0A9D2UTY8_ACILW</name>
<dbReference type="AlphaFoldDB" id="A0A9D2UTY8"/>
<dbReference type="InterPro" id="IPR007263">
    <property type="entry name" value="DCC1-like"/>
</dbReference>
<sequence>MRKTLEDIIQEYDIILFDAVCVICTRWARFLIRYDRKIQFKLVSAQSPLGSALLQHYQMSTEQYTTLLVIKEGQLYTESTAVLKVMQQLGLPFSFMNIGYIIPRVARDFLYRQVALNRYQWFGKTNTCLLPSSENKRHFLEDVMDES</sequence>
<dbReference type="Proteomes" id="UP000787156">
    <property type="component" value="Unassembled WGS sequence"/>
</dbReference>
<dbReference type="PANTHER" id="PTHR33639:SF2">
    <property type="entry name" value="DUF393 DOMAIN-CONTAINING PROTEIN"/>
    <property type="match status" value="1"/>
</dbReference>
<organism evidence="1 2">
    <name type="scientific">Acinetobacter lwoffii</name>
    <dbReference type="NCBI Taxonomy" id="28090"/>
    <lineage>
        <taxon>Bacteria</taxon>
        <taxon>Pseudomonadati</taxon>
        <taxon>Pseudomonadota</taxon>
        <taxon>Gammaproteobacteria</taxon>
        <taxon>Moraxellales</taxon>
        <taxon>Moraxellaceae</taxon>
        <taxon>Acinetobacter</taxon>
    </lineage>
</organism>
<comment type="caution">
    <text evidence="1">The sequence shown here is derived from an EMBL/GenBank/DDBJ whole genome shotgun (WGS) entry which is preliminary data.</text>
</comment>
<dbReference type="Pfam" id="PF04134">
    <property type="entry name" value="DCC1-like"/>
    <property type="match status" value="1"/>
</dbReference>
<dbReference type="EMBL" id="DYWX01000127">
    <property type="protein sequence ID" value="HJF28896.1"/>
    <property type="molecule type" value="Genomic_DNA"/>
</dbReference>